<dbReference type="Pfam" id="PF06325">
    <property type="entry name" value="PrmA"/>
    <property type="match status" value="1"/>
</dbReference>
<dbReference type="RefSeq" id="WP_084425305.1">
    <property type="nucleotide sequence ID" value="NZ_FWXV01000001.1"/>
</dbReference>
<dbReference type="Gene3D" id="3.40.50.150">
    <property type="entry name" value="Vaccinia Virus protein VP39"/>
    <property type="match status" value="1"/>
</dbReference>
<proteinExistence type="predicted"/>
<dbReference type="GO" id="GO:0032259">
    <property type="term" value="P:methylation"/>
    <property type="evidence" value="ECO:0007669"/>
    <property type="project" value="UniProtKB-KW"/>
</dbReference>
<reference evidence="3 4" key="1">
    <citation type="submission" date="2017-04" db="EMBL/GenBank/DDBJ databases">
        <authorList>
            <person name="Afonso C.L."/>
            <person name="Miller P.J."/>
            <person name="Scott M.A."/>
            <person name="Spackman E."/>
            <person name="Goraichik I."/>
            <person name="Dimitrov K.M."/>
            <person name="Suarez D.L."/>
            <person name="Swayne D.E."/>
        </authorList>
    </citation>
    <scope>NUCLEOTIDE SEQUENCE [LARGE SCALE GENOMIC DNA]</scope>
    <source>
        <strain evidence="3 4">DSM 43828</strain>
    </source>
</reference>
<accession>A0A1W2BG07</accession>
<organism evidence="3 4">
    <name type="scientific">Kibdelosporangium aridum</name>
    <dbReference type="NCBI Taxonomy" id="2030"/>
    <lineage>
        <taxon>Bacteria</taxon>
        <taxon>Bacillati</taxon>
        <taxon>Actinomycetota</taxon>
        <taxon>Actinomycetes</taxon>
        <taxon>Pseudonocardiales</taxon>
        <taxon>Pseudonocardiaceae</taxon>
        <taxon>Kibdelosporangium</taxon>
    </lineage>
</organism>
<dbReference type="SUPFAM" id="SSF53335">
    <property type="entry name" value="S-adenosyl-L-methionine-dependent methyltransferases"/>
    <property type="match status" value="1"/>
</dbReference>
<evidence type="ECO:0000256" key="2">
    <source>
        <dbReference type="ARBA" id="ARBA00022679"/>
    </source>
</evidence>
<dbReference type="AlphaFoldDB" id="A0A1W2BG07"/>
<dbReference type="InterPro" id="IPR029063">
    <property type="entry name" value="SAM-dependent_MTases_sf"/>
</dbReference>
<evidence type="ECO:0000256" key="1">
    <source>
        <dbReference type="ARBA" id="ARBA00022603"/>
    </source>
</evidence>
<dbReference type="InterPro" id="IPR050078">
    <property type="entry name" value="Ribosomal_L11_MeTrfase_PrmA"/>
</dbReference>
<keyword evidence="1" id="KW-0489">Methyltransferase</keyword>
<dbReference type="PANTHER" id="PTHR43648">
    <property type="entry name" value="ELECTRON TRANSFER FLAVOPROTEIN BETA SUBUNIT LYSINE METHYLTRANSFERASE"/>
    <property type="match status" value="1"/>
</dbReference>
<dbReference type="PANTHER" id="PTHR43648:SF1">
    <property type="entry name" value="ELECTRON TRANSFER FLAVOPROTEIN BETA SUBUNIT LYSINE METHYLTRANSFERASE"/>
    <property type="match status" value="1"/>
</dbReference>
<dbReference type="GO" id="GO:0016279">
    <property type="term" value="F:protein-lysine N-methyltransferase activity"/>
    <property type="evidence" value="ECO:0007669"/>
    <property type="project" value="TreeGrafter"/>
</dbReference>
<protein>
    <submittedName>
        <fullName evidence="3">Predicted nicotinamide N-methyase</fullName>
    </submittedName>
</protein>
<name>A0A1W2BG07_KIBAR</name>
<keyword evidence="4" id="KW-1185">Reference proteome</keyword>
<dbReference type="OrthoDB" id="9794615at2"/>
<keyword evidence="2" id="KW-0808">Transferase</keyword>
<evidence type="ECO:0000313" key="3">
    <source>
        <dbReference type="EMBL" id="SMC71849.1"/>
    </source>
</evidence>
<dbReference type="EMBL" id="FWXV01000001">
    <property type="protein sequence ID" value="SMC71849.1"/>
    <property type="molecule type" value="Genomic_DNA"/>
</dbReference>
<dbReference type="Proteomes" id="UP000192674">
    <property type="component" value="Unassembled WGS sequence"/>
</dbReference>
<evidence type="ECO:0000313" key="4">
    <source>
        <dbReference type="Proteomes" id="UP000192674"/>
    </source>
</evidence>
<gene>
    <name evidence="3" type="ORF">SAMN05661093_01665</name>
</gene>
<sequence>MTAAFVRAHTRLGVAPHVPEIQLYLAEDAFDLWERVEAEVGEKGLAPPFWAFAWAGGQALARYVLDNPSLVAGRSVLDLAAGCGIVALAAAKAGARRVVANEIDQFAIDAIVLNAEANGLTVQTEFGDMVDGDAEGFDVVLAGDIFYDTAVTSRMMPFIRRLQARDVTVLVGDPGRKHLPREQFSQVAQYEVPVPKALEDAEIKTTTVWRPLSPAGDG</sequence>